<dbReference type="SUPFAM" id="SSF50242">
    <property type="entry name" value="TIMP-like"/>
    <property type="match status" value="1"/>
</dbReference>
<dbReference type="Gene3D" id="2.40.50.120">
    <property type="match status" value="1"/>
</dbReference>
<evidence type="ECO:0000256" key="2">
    <source>
        <dbReference type="SAM" id="SignalP"/>
    </source>
</evidence>
<keyword evidence="1" id="KW-0472">Membrane</keyword>
<evidence type="ECO:0000313" key="4">
    <source>
        <dbReference type="Proteomes" id="UP000608071"/>
    </source>
</evidence>
<evidence type="ECO:0000256" key="1">
    <source>
        <dbReference type="SAM" id="Phobius"/>
    </source>
</evidence>
<reference evidence="3 4" key="1">
    <citation type="submission" date="2020-08" db="EMBL/GenBank/DDBJ databases">
        <title>A Genomic Blueprint of the Chicken Gut Microbiome.</title>
        <authorList>
            <person name="Gilroy R."/>
            <person name="Ravi A."/>
            <person name="Getino M."/>
            <person name="Pursley I."/>
            <person name="Horton D.L."/>
            <person name="Alikhan N.-F."/>
            <person name="Baker D."/>
            <person name="Gharbi K."/>
            <person name="Hall N."/>
            <person name="Watson M."/>
            <person name="Adriaenssens E.M."/>
            <person name="Foster-Nyarko E."/>
            <person name="Jarju S."/>
            <person name="Secka A."/>
            <person name="Antonio M."/>
            <person name="Oren A."/>
            <person name="Chaudhuri R."/>
            <person name="La Ragione R.M."/>
            <person name="Hildebrand F."/>
            <person name="Pallen M.J."/>
        </authorList>
    </citation>
    <scope>NUCLEOTIDE SEQUENCE [LARGE SCALE GENOMIC DNA]</scope>
    <source>
        <strain evidence="3 4">Sa2BVA9</strain>
    </source>
</reference>
<name>A0ABR8T166_9BACL</name>
<comment type="caution">
    <text evidence="3">The sequence shown here is derived from an EMBL/GenBank/DDBJ whole genome shotgun (WGS) entry which is preliminary data.</text>
</comment>
<feature type="transmembrane region" description="Helical" evidence="1">
    <location>
        <begin position="166"/>
        <end position="186"/>
    </location>
</feature>
<feature type="chain" id="PRO_5045518649" description="Tissue inhibitor of metalloproteinase" evidence="2">
    <location>
        <begin position="31"/>
        <end position="192"/>
    </location>
</feature>
<gene>
    <name evidence="3" type="ORF">H9647_15600</name>
</gene>
<keyword evidence="4" id="KW-1185">Reference proteome</keyword>
<evidence type="ECO:0008006" key="5">
    <source>
        <dbReference type="Google" id="ProtNLM"/>
    </source>
</evidence>
<sequence>MMMKRKMNLILLICLLVSIMTISIPSNAYACSCVEPKSVQDEFSRSEAVFSGRVIEVKEERTNRYLSNAVLFETSEIWKGGSESQIIIRTGSGGGDCGIQFKEGEDYLVYAKPSSMYGAKEQLVSIICDRTNVLAQAEEDLAILGEGKAPTQQVDHTRELNRLNSGVWMTVLGMGLLIIVVAFLVWRRVRKK</sequence>
<keyword evidence="2" id="KW-0732">Signal</keyword>
<dbReference type="InterPro" id="IPR008993">
    <property type="entry name" value="TIMP-like_OB-fold"/>
</dbReference>
<evidence type="ECO:0000313" key="3">
    <source>
        <dbReference type="EMBL" id="MBD7969491.1"/>
    </source>
</evidence>
<feature type="signal peptide" evidence="2">
    <location>
        <begin position="1"/>
        <end position="30"/>
    </location>
</feature>
<dbReference type="Proteomes" id="UP000608071">
    <property type="component" value="Unassembled WGS sequence"/>
</dbReference>
<accession>A0ABR8T166</accession>
<keyword evidence="1" id="KW-0812">Transmembrane</keyword>
<protein>
    <recommendedName>
        <fullName evidence="5">Tissue inhibitor of metalloproteinase</fullName>
    </recommendedName>
</protein>
<organism evidence="3 4">
    <name type="scientific">Paenibacillus gallinarum</name>
    <dbReference type="NCBI Taxonomy" id="2762232"/>
    <lineage>
        <taxon>Bacteria</taxon>
        <taxon>Bacillati</taxon>
        <taxon>Bacillota</taxon>
        <taxon>Bacilli</taxon>
        <taxon>Bacillales</taxon>
        <taxon>Paenibacillaceae</taxon>
        <taxon>Paenibacillus</taxon>
    </lineage>
</organism>
<dbReference type="EMBL" id="JACSQL010000007">
    <property type="protein sequence ID" value="MBD7969491.1"/>
    <property type="molecule type" value="Genomic_DNA"/>
</dbReference>
<proteinExistence type="predicted"/>
<keyword evidence="1" id="KW-1133">Transmembrane helix</keyword>